<reference evidence="10" key="1">
    <citation type="submission" date="2021-02" db="EMBL/GenBank/DDBJ databases">
        <title>Taxonomy, biology and ecology of Rhodococcus bacteria occurring in California pistachio and other woody hosts as revealed by genome sequence analyses.</title>
        <authorList>
            <person name="Riely B."/>
            <person name="Gai Y."/>
        </authorList>
    </citation>
    <scope>NUCLEOTIDE SEQUENCE</scope>
    <source>
        <strain evidence="10">BP-295</strain>
    </source>
</reference>
<dbReference type="SUPFAM" id="SSF63380">
    <property type="entry name" value="Riboflavin synthase domain-like"/>
    <property type="match status" value="1"/>
</dbReference>
<dbReference type="EMBL" id="JAFFGU010000001">
    <property type="protein sequence ID" value="MBM7276566.1"/>
    <property type="molecule type" value="Genomic_DNA"/>
</dbReference>
<comment type="caution">
    <text evidence="10">The sequence shown here is derived from an EMBL/GenBank/DDBJ whole genome shotgun (WGS) entry which is preliminary data.</text>
</comment>
<keyword evidence="2" id="KW-0285">Flavoprotein</keyword>
<dbReference type="PROSITE" id="PS51384">
    <property type="entry name" value="FAD_FR"/>
    <property type="match status" value="1"/>
</dbReference>
<dbReference type="GO" id="GO:0046872">
    <property type="term" value="F:metal ion binding"/>
    <property type="evidence" value="ECO:0007669"/>
    <property type="project" value="UniProtKB-KW"/>
</dbReference>
<sequence>MNQRAHPHSTSLTQPPPHLYGRWRRDPILTVGTAFMRAWWPAWRPLSPLRPAPVNPGITQVRIVNREVVAHDENVIALTLAAAEGGMLPSWHAGAHIDVLLPSGRMREYSLCGDPTDREHYRIAVRRIPDGGGGSIEVHDTLTIGEVVSIKGPRNAFPLAVPGHGSPARRLRFIAAGIGITPILPMLAVAERFGLDWSMIYTGRSADSIPFLDEVAKFGDRITIRTDDQHGLPTMSELVGPVPDSDADLAVYCCGPVPMLENLRRHLCDRADIELHYERFSPPPVENGSPFTVTLASTGARIPVAADESALAAIRRVMPSVPYSCQQGFCGTCKVRTLSGDIDHRDNILTEPEREAGTMLTCVSRSAGGNLTLDL</sequence>
<evidence type="ECO:0000256" key="7">
    <source>
        <dbReference type="ARBA" id="ARBA00023014"/>
    </source>
</evidence>
<dbReference type="PRINTS" id="PR00409">
    <property type="entry name" value="PHDIOXRDTASE"/>
</dbReference>
<evidence type="ECO:0000256" key="6">
    <source>
        <dbReference type="ARBA" id="ARBA00023004"/>
    </source>
</evidence>
<keyword evidence="6" id="KW-0408">Iron</keyword>
<keyword evidence="4" id="KW-0479">Metal-binding</keyword>
<dbReference type="InterPro" id="IPR001041">
    <property type="entry name" value="2Fe-2S_ferredoxin-type"/>
</dbReference>
<gene>
    <name evidence="10" type="ORF">JTZ10_02230</name>
</gene>
<protein>
    <submittedName>
        <fullName evidence="10">Oxidoreductase</fullName>
    </submittedName>
</protein>
<feature type="domain" description="FAD-binding FR-type" evidence="9">
    <location>
        <begin position="56"/>
        <end position="160"/>
    </location>
</feature>
<dbReference type="PANTHER" id="PTHR47354:SF1">
    <property type="entry name" value="CARNITINE MONOOXYGENASE REDUCTASE SUBUNIT"/>
    <property type="match status" value="1"/>
</dbReference>
<feature type="domain" description="2Fe-2S ferredoxin-type" evidence="8">
    <location>
        <begin position="291"/>
        <end position="375"/>
    </location>
</feature>
<dbReference type="RefSeq" id="WP_182373103.1">
    <property type="nucleotide sequence ID" value="NZ_CP059694.1"/>
</dbReference>
<dbReference type="CDD" id="cd06185">
    <property type="entry name" value="PDR_like"/>
    <property type="match status" value="1"/>
</dbReference>
<organism evidence="10 11">
    <name type="scientific">Gordonia rubripertincta</name>
    <name type="common">Rhodococcus corallinus</name>
    <dbReference type="NCBI Taxonomy" id="36822"/>
    <lineage>
        <taxon>Bacteria</taxon>
        <taxon>Bacillati</taxon>
        <taxon>Actinomycetota</taxon>
        <taxon>Actinomycetes</taxon>
        <taxon>Mycobacteriales</taxon>
        <taxon>Gordoniaceae</taxon>
        <taxon>Gordonia</taxon>
    </lineage>
</organism>
<dbReference type="GO" id="GO:0051537">
    <property type="term" value="F:2 iron, 2 sulfur cluster binding"/>
    <property type="evidence" value="ECO:0007669"/>
    <property type="project" value="UniProtKB-KW"/>
</dbReference>
<evidence type="ECO:0000256" key="5">
    <source>
        <dbReference type="ARBA" id="ARBA00023002"/>
    </source>
</evidence>
<dbReference type="SUPFAM" id="SSF52343">
    <property type="entry name" value="Ferredoxin reductase-like, C-terminal NADP-linked domain"/>
    <property type="match status" value="1"/>
</dbReference>
<evidence type="ECO:0000256" key="3">
    <source>
        <dbReference type="ARBA" id="ARBA00022714"/>
    </source>
</evidence>
<evidence type="ECO:0000313" key="11">
    <source>
        <dbReference type="Proteomes" id="UP001195196"/>
    </source>
</evidence>
<dbReference type="PROSITE" id="PS51085">
    <property type="entry name" value="2FE2S_FER_2"/>
    <property type="match status" value="1"/>
</dbReference>
<dbReference type="Proteomes" id="UP001195196">
    <property type="component" value="Unassembled WGS sequence"/>
</dbReference>
<dbReference type="PANTHER" id="PTHR47354">
    <property type="entry name" value="NADH OXIDOREDUCTASE HCR"/>
    <property type="match status" value="1"/>
</dbReference>
<dbReference type="SUPFAM" id="SSF54292">
    <property type="entry name" value="2Fe-2S ferredoxin-like"/>
    <property type="match status" value="1"/>
</dbReference>
<proteinExistence type="predicted"/>
<dbReference type="Pfam" id="PF00970">
    <property type="entry name" value="FAD_binding_6"/>
    <property type="match status" value="1"/>
</dbReference>
<keyword evidence="7" id="KW-0411">Iron-sulfur</keyword>
<evidence type="ECO:0000259" key="8">
    <source>
        <dbReference type="PROSITE" id="PS51085"/>
    </source>
</evidence>
<dbReference type="InterPro" id="IPR036010">
    <property type="entry name" value="2Fe-2S_ferredoxin-like_sf"/>
</dbReference>
<dbReference type="Gene3D" id="3.40.50.80">
    <property type="entry name" value="Nucleotide-binding domain of ferredoxin-NADP reductase (FNR) module"/>
    <property type="match status" value="1"/>
</dbReference>
<evidence type="ECO:0000256" key="1">
    <source>
        <dbReference type="ARBA" id="ARBA00001974"/>
    </source>
</evidence>
<dbReference type="InterPro" id="IPR050415">
    <property type="entry name" value="MRET"/>
</dbReference>
<evidence type="ECO:0000256" key="2">
    <source>
        <dbReference type="ARBA" id="ARBA00022630"/>
    </source>
</evidence>
<dbReference type="InterPro" id="IPR012675">
    <property type="entry name" value="Beta-grasp_dom_sf"/>
</dbReference>
<accession>A0AAW4G063</accession>
<dbReference type="PROSITE" id="PS00197">
    <property type="entry name" value="2FE2S_FER_1"/>
    <property type="match status" value="1"/>
</dbReference>
<comment type="cofactor">
    <cofactor evidence="1">
        <name>FAD</name>
        <dbReference type="ChEBI" id="CHEBI:57692"/>
    </cofactor>
</comment>
<dbReference type="InterPro" id="IPR017938">
    <property type="entry name" value="Riboflavin_synthase-like_b-brl"/>
</dbReference>
<dbReference type="Gene3D" id="2.40.30.10">
    <property type="entry name" value="Translation factors"/>
    <property type="match status" value="1"/>
</dbReference>
<keyword evidence="5" id="KW-0560">Oxidoreductase</keyword>
<dbReference type="InterPro" id="IPR008333">
    <property type="entry name" value="Cbr1-like_FAD-bd_dom"/>
</dbReference>
<evidence type="ECO:0000259" key="9">
    <source>
        <dbReference type="PROSITE" id="PS51384"/>
    </source>
</evidence>
<evidence type="ECO:0000313" key="10">
    <source>
        <dbReference type="EMBL" id="MBM7276566.1"/>
    </source>
</evidence>
<dbReference type="Gene3D" id="3.10.20.30">
    <property type="match status" value="1"/>
</dbReference>
<dbReference type="Pfam" id="PF00111">
    <property type="entry name" value="Fer2"/>
    <property type="match status" value="1"/>
</dbReference>
<dbReference type="GO" id="GO:0016491">
    <property type="term" value="F:oxidoreductase activity"/>
    <property type="evidence" value="ECO:0007669"/>
    <property type="project" value="UniProtKB-KW"/>
</dbReference>
<dbReference type="AlphaFoldDB" id="A0AAW4G063"/>
<name>A0AAW4G063_GORRU</name>
<dbReference type="InterPro" id="IPR017927">
    <property type="entry name" value="FAD-bd_FR_type"/>
</dbReference>
<evidence type="ECO:0000256" key="4">
    <source>
        <dbReference type="ARBA" id="ARBA00022723"/>
    </source>
</evidence>
<dbReference type="InterPro" id="IPR006058">
    <property type="entry name" value="2Fe2S_fd_BS"/>
</dbReference>
<dbReference type="CDD" id="cd00207">
    <property type="entry name" value="fer2"/>
    <property type="match status" value="1"/>
</dbReference>
<keyword evidence="3" id="KW-0001">2Fe-2S</keyword>
<dbReference type="InterPro" id="IPR039261">
    <property type="entry name" value="FNR_nucleotide-bd"/>
</dbReference>